<evidence type="ECO:0000313" key="2">
    <source>
        <dbReference type="Proteomes" id="UP000198683"/>
    </source>
</evidence>
<dbReference type="GO" id="GO:0019301">
    <property type="term" value="P:rhamnose catabolic process"/>
    <property type="evidence" value="ECO:0007669"/>
    <property type="project" value="TreeGrafter"/>
</dbReference>
<dbReference type="STRING" id="683260.SAMN05421874_10415"/>
<dbReference type="PANTHER" id="PTHR34389">
    <property type="entry name" value="L-RHAMNOSE MUTAROTASE"/>
    <property type="match status" value="1"/>
</dbReference>
<organism evidence="1 2">
    <name type="scientific">Nonomuraea maritima</name>
    <dbReference type="NCBI Taxonomy" id="683260"/>
    <lineage>
        <taxon>Bacteria</taxon>
        <taxon>Bacillati</taxon>
        <taxon>Actinomycetota</taxon>
        <taxon>Actinomycetes</taxon>
        <taxon>Streptosporangiales</taxon>
        <taxon>Streptosporangiaceae</taxon>
        <taxon>Nonomuraea</taxon>
    </lineage>
</organism>
<dbReference type="InterPro" id="IPR008000">
    <property type="entry name" value="Rham/fucose_mutarotase"/>
</dbReference>
<dbReference type="GO" id="GO:0016857">
    <property type="term" value="F:racemase and epimerase activity, acting on carbohydrates and derivatives"/>
    <property type="evidence" value="ECO:0007669"/>
    <property type="project" value="InterPro"/>
</dbReference>
<evidence type="ECO:0000313" key="1">
    <source>
        <dbReference type="EMBL" id="SDJ90439.1"/>
    </source>
</evidence>
<name>A0A1G8XIK9_9ACTN</name>
<reference evidence="1 2" key="1">
    <citation type="submission" date="2016-10" db="EMBL/GenBank/DDBJ databases">
        <authorList>
            <person name="de Groot N.N."/>
        </authorList>
    </citation>
    <scope>NUCLEOTIDE SEQUENCE [LARGE SCALE GENOMIC DNA]</scope>
    <source>
        <strain evidence="1 2">CGMCC 4.5681</strain>
    </source>
</reference>
<dbReference type="Proteomes" id="UP000198683">
    <property type="component" value="Unassembled WGS sequence"/>
</dbReference>
<protein>
    <submittedName>
        <fullName evidence="1">L-rhamnose mutarotase</fullName>
    </submittedName>
</protein>
<dbReference type="OrthoDB" id="9799608at2"/>
<keyword evidence="2" id="KW-1185">Reference proteome</keyword>
<gene>
    <name evidence="1" type="ORF">SAMN05421874_10415</name>
</gene>
<dbReference type="AlphaFoldDB" id="A0A1G8XIK9"/>
<dbReference type="InterPro" id="IPR011008">
    <property type="entry name" value="Dimeric_a/b-barrel"/>
</dbReference>
<dbReference type="Gene3D" id="3.30.70.100">
    <property type="match status" value="1"/>
</dbReference>
<dbReference type="SUPFAM" id="SSF54909">
    <property type="entry name" value="Dimeric alpha+beta barrel"/>
    <property type="match status" value="1"/>
</dbReference>
<sequence>MQRVCFLLKVRPERLAEYRERHRDVWPEMREALSRTGWHNYSLFLRDDGLLVGYLETEDFEAARKAMAETGVNARWQAEMAPFFEAVDGRPDESMVPLDEIFHLD</sequence>
<dbReference type="Pfam" id="PF05336">
    <property type="entry name" value="rhaM"/>
    <property type="match status" value="1"/>
</dbReference>
<accession>A0A1G8XIK9</accession>
<dbReference type="PANTHER" id="PTHR34389:SF2">
    <property type="entry name" value="L-RHAMNOSE MUTAROTASE"/>
    <property type="match status" value="1"/>
</dbReference>
<dbReference type="RefSeq" id="WP_090761634.1">
    <property type="nucleotide sequence ID" value="NZ_FNFB01000004.1"/>
</dbReference>
<proteinExistence type="predicted"/>
<dbReference type="EMBL" id="FNFB01000004">
    <property type="protein sequence ID" value="SDJ90439.1"/>
    <property type="molecule type" value="Genomic_DNA"/>
</dbReference>